<dbReference type="Proteomes" id="UP001224661">
    <property type="component" value="Unassembled WGS sequence"/>
</dbReference>
<evidence type="ECO:0000313" key="2">
    <source>
        <dbReference type="Proteomes" id="UP001224661"/>
    </source>
</evidence>
<evidence type="ECO:0000313" key="1">
    <source>
        <dbReference type="EMBL" id="MDI3385789.1"/>
    </source>
</evidence>
<sequence length="51" mass="5016">MCCSAAASPREWTARPGSPTRAQLAAGLHTAVAAVPDSLTPGVAARGQAAL</sequence>
<gene>
    <name evidence="1" type="ORF">QIS99_06085</name>
</gene>
<accession>A0ABT6RN02</accession>
<comment type="caution">
    <text evidence="1">The sequence shown here is derived from an EMBL/GenBank/DDBJ whole genome shotgun (WGS) entry which is preliminary data.</text>
</comment>
<organism evidence="1 2">
    <name type="scientific">Streptomyces solicavernae</name>
    <dbReference type="NCBI Taxonomy" id="3043614"/>
    <lineage>
        <taxon>Bacteria</taxon>
        <taxon>Bacillati</taxon>
        <taxon>Actinomycetota</taxon>
        <taxon>Actinomycetes</taxon>
        <taxon>Kitasatosporales</taxon>
        <taxon>Streptomycetaceae</taxon>
        <taxon>Streptomyces</taxon>
    </lineage>
</organism>
<dbReference type="RefSeq" id="WP_282511226.1">
    <property type="nucleotide sequence ID" value="NZ_JASCIR010000003.1"/>
</dbReference>
<protein>
    <submittedName>
        <fullName evidence="1">Uncharacterized protein</fullName>
    </submittedName>
</protein>
<keyword evidence="2" id="KW-1185">Reference proteome</keyword>
<dbReference type="EMBL" id="JASCIR010000003">
    <property type="protein sequence ID" value="MDI3385789.1"/>
    <property type="molecule type" value="Genomic_DNA"/>
</dbReference>
<proteinExistence type="predicted"/>
<name>A0ABT6RN02_9ACTN</name>
<reference evidence="1 2" key="1">
    <citation type="submission" date="2023-05" db="EMBL/GenBank/DDBJ databases">
        <title>Draft genome sequence of Streptomyces sp. B-S-A8 isolated from a cave soil in Thailand.</title>
        <authorList>
            <person name="Chamroensaksri N."/>
            <person name="Muangham S."/>
        </authorList>
    </citation>
    <scope>NUCLEOTIDE SEQUENCE [LARGE SCALE GENOMIC DNA]</scope>
    <source>
        <strain evidence="1 2">B-S-A8</strain>
    </source>
</reference>